<reference evidence="1 2" key="1">
    <citation type="journal article" date="2016" name="Proc. Natl. Acad. Sci. U.S.A.">
        <title>Comparative genomics of biotechnologically important yeasts.</title>
        <authorList>
            <person name="Riley R."/>
            <person name="Haridas S."/>
            <person name="Wolfe K.H."/>
            <person name="Lopes M.R."/>
            <person name="Hittinger C.T."/>
            <person name="Goeker M."/>
            <person name="Salamov A.A."/>
            <person name="Wisecaver J.H."/>
            <person name="Long T.M."/>
            <person name="Calvey C.H."/>
            <person name="Aerts A.L."/>
            <person name="Barry K.W."/>
            <person name="Choi C."/>
            <person name="Clum A."/>
            <person name="Coughlan A.Y."/>
            <person name="Deshpande S."/>
            <person name="Douglass A.P."/>
            <person name="Hanson S.J."/>
            <person name="Klenk H.-P."/>
            <person name="LaButti K.M."/>
            <person name="Lapidus A."/>
            <person name="Lindquist E.A."/>
            <person name="Lipzen A.M."/>
            <person name="Meier-Kolthoff J.P."/>
            <person name="Ohm R.A."/>
            <person name="Otillar R.P."/>
            <person name="Pangilinan J.L."/>
            <person name="Peng Y."/>
            <person name="Rokas A."/>
            <person name="Rosa C.A."/>
            <person name="Scheuner C."/>
            <person name="Sibirny A.A."/>
            <person name="Slot J.C."/>
            <person name="Stielow J.B."/>
            <person name="Sun H."/>
            <person name="Kurtzman C.P."/>
            <person name="Blackwell M."/>
            <person name="Grigoriev I.V."/>
            <person name="Jeffries T.W."/>
        </authorList>
    </citation>
    <scope>NUCLEOTIDE SEQUENCE [LARGE SCALE GENOMIC DNA]</scope>
    <source>
        <strain evidence="1 2">NRRL Y-11557</strain>
    </source>
</reference>
<proteinExistence type="predicted"/>
<organism evidence="1 2">
    <name type="scientific">Lipomyces starkeyi NRRL Y-11557</name>
    <dbReference type="NCBI Taxonomy" id="675824"/>
    <lineage>
        <taxon>Eukaryota</taxon>
        <taxon>Fungi</taxon>
        <taxon>Dikarya</taxon>
        <taxon>Ascomycota</taxon>
        <taxon>Saccharomycotina</taxon>
        <taxon>Lipomycetes</taxon>
        <taxon>Lipomycetales</taxon>
        <taxon>Lipomycetaceae</taxon>
        <taxon>Lipomyces</taxon>
    </lineage>
</organism>
<evidence type="ECO:0000313" key="2">
    <source>
        <dbReference type="Proteomes" id="UP000094385"/>
    </source>
</evidence>
<accession>A0A1E3Q7Z7</accession>
<evidence type="ECO:0000313" key="1">
    <source>
        <dbReference type="EMBL" id="ODQ73097.1"/>
    </source>
</evidence>
<dbReference type="AlphaFoldDB" id="A0A1E3Q7Z7"/>
<protein>
    <submittedName>
        <fullName evidence="1">Uncharacterized protein</fullName>
    </submittedName>
</protein>
<name>A0A1E3Q7Z7_LIPST</name>
<keyword evidence="2" id="KW-1185">Reference proteome</keyword>
<sequence>MAICTTGNLCLHTVAGFRVRGIDSFCAANRLAVRAAVSTDNGERNIASRSSSPDSRSADALYNFCGKCWL</sequence>
<dbReference type="EMBL" id="KV454294">
    <property type="protein sequence ID" value="ODQ73097.1"/>
    <property type="molecule type" value="Genomic_DNA"/>
</dbReference>
<dbReference type="Proteomes" id="UP000094385">
    <property type="component" value="Unassembled WGS sequence"/>
</dbReference>
<gene>
    <name evidence="1" type="ORF">LIPSTDRAFT_284658</name>
</gene>